<accession>A0AAN5D8X6</accession>
<feature type="non-terminal residue" evidence="1">
    <location>
        <position position="279"/>
    </location>
</feature>
<evidence type="ECO:0000313" key="1">
    <source>
        <dbReference type="EMBL" id="GMR58601.1"/>
    </source>
</evidence>
<proteinExistence type="predicted"/>
<comment type="caution">
    <text evidence="1">The sequence shown here is derived from an EMBL/GenBank/DDBJ whole genome shotgun (WGS) entry which is preliminary data.</text>
</comment>
<sequence length="279" mass="31848">MEHELEFTKEETVRKGTWICQVNDGTIFYWKYTSPKRLYVKWNGNEITAGLPEDEMYCKGAHENAIYLCSKEKVGASSSPEHFNPMFSHRYTKPSGEELHYGGLCSRQREGKAYVYRIGDDPGREGVLLNVPQERLQQIELRLLHRGKAIYISKISDSSNPKVTKLKENVIVIEMRYEFSLYALDSSPFLYIAGSNVLHTLDTITMEFLPPLMTNMELHSIAGVHDGVITVDATVGEELNLMTATLPEEYVENTVTVNGETITIEVLVERYKEVRESIR</sequence>
<name>A0AAN5D8X6_9BILA</name>
<dbReference type="Proteomes" id="UP001328107">
    <property type="component" value="Unassembled WGS sequence"/>
</dbReference>
<organism evidence="1 2">
    <name type="scientific">Pristionchus mayeri</name>
    <dbReference type="NCBI Taxonomy" id="1317129"/>
    <lineage>
        <taxon>Eukaryota</taxon>
        <taxon>Metazoa</taxon>
        <taxon>Ecdysozoa</taxon>
        <taxon>Nematoda</taxon>
        <taxon>Chromadorea</taxon>
        <taxon>Rhabditida</taxon>
        <taxon>Rhabditina</taxon>
        <taxon>Diplogasteromorpha</taxon>
        <taxon>Diplogasteroidea</taxon>
        <taxon>Neodiplogasteridae</taxon>
        <taxon>Pristionchus</taxon>
    </lineage>
</organism>
<protein>
    <submittedName>
        <fullName evidence="1">Uncharacterized protein</fullName>
    </submittedName>
</protein>
<dbReference type="AlphaFoldDB" id="A0AAN5D8X6"/>
<gene>
    <name evidence="1" type="ORF">PMAYCL1PPCAC_28796</name>
</gene>
<reference evidence="2" key="1">
    <citation type="submission" date="2022-10" db="EMBL/GenBank/DDBJ databases">
        <title>Genome assembly of Pristionchus species.</title>
        <authorList>
            <person name="Yoshida K."/>
            <person name="Sommer R.J."/>
        </authorList>
    </citation>
    <scope>NUCLEOTIDE SEQUENCE [LARGE SCALE GENOMIC DNA]</scope>
    <source>
        <strain evidence="2">RS5460</strain>
    </source>
</reference>
<evidence type="ECO:0000313" key="2">
    <source>
        <dbReference type="Proteomes" id="UP001328107"/>
    </source>
</evidence>
<keyword evidence="2" id="KW-1185">Reference proteome</keyword>
<dbReference type="EMBL" id="BTRK01000006">
    <property type="protein sequence ID" value="GMR58601.1"/>
    <property type="molecule type" value="Genomic_DNA"/>
</dbReference>